<name>A0A378MJU3_LISGR</name>
<dbReference type="Pfam" id="PF04266">
    <property type="entry name" value="ASCH"/>
    <property type="match status" value="1"/>
</dbReference>
<gene>
    <name evidence="1" type="ORF">NCTC10815_01325</name>
</gene>
<dbReference type="PANTHER" id="PTHR39203:SF1">
    <property type="entry name" value="CYTOPLASMIC PROTEIN"/>
    <property type="match status" value="1"/>
</dbReference>
<protein>
    <submittedName>
        <fullName evidence="1">ASCH domain</fullName>
    </submittedName>
</protein>
<dbReference type="SMART" id="SM01022">
    <property type="entry name" value="ASCH"/>
    <property type="match status" value="1"/>
</dbReference>
<reference evidence="1 2" key="1">
    <citation type="submission" date="2018-06" db="EMBL/GenBank/DDBJ databases">
        <authorList>
            <consortium name="Pathogen Informatics"/>
            <person name="Doyle S."/>
        </authorList>
    </citation>
    <scope>NUCLEOTIDE SEQUENCE [LARGE SCALE GENOMIC DNA]</scope>
    <source>
        <strain evidence="2">NCTC 10815</strain>
    </source>
</reference>
<dbReference type="PANTHER" id="PTHR39203">
    <property type="entry name" value="CYTOPLASMIC PROTEIN-RELATED"/>
    <property type="match status" value="1"/>
</dbReference>
<dbReference type="InterPro" id="IPR015947">
    <property type="entry name" value="PUA-like_sf"/>
</dbReference>
<dbReference type="AlphaFoldDB" id="A0A378MJU3"/>
<dbReference type="PIRSF" id="PIRSF021320">
    <property type="entry name" value="DUF984"/>
    <property type="match status" value="1"/>
</dbReference>
<dbReference type="RefSeq" id="WP_003754586.1">
    <property type="nucleotide sequence ID" value="NZ_CABKNG010000001.1"/>
</dbReference>
<proteinExistence type="predicted"/>
<accession>A0A378MJU3</accession>
<dbReference type="InterPro" id="IPR007374">
    <property type="entry name" value="ASCH_domain"/>
</dbReference>
<evidence type="ECO:0000313" key="2">
    <source>
        <dbReference type="Proteomes" id="UP000254879"/>
    </source>
</evidence>
<dbReference type="Proteomes" id="UP000254879">
    <property type="component" value="Unassembled WGS sequence"/>
</dbReference>
<dbReference type="Gene3D" id="3.10.400.10">
    <property type="entry name" value="Sulfate adenylyltransferase"/>
    <property type="match status" value="1"/>
</dbReference>
<organism evidence="1 2">
    <name type="scientific">Listeria grayi</name>
    <name type="common">Listeria murrayi</name>
    <dbReference type="NCBI Taxonomy" id="1641"/>
    <lineage>
        <taxon>Bacteria</taxon>
        <taxon>Bacillati</taxon>
        <taxon>Bacillota</taxon>
        <taxon>Bacilli</taxon>
        <taxon>Bacillales</taxon>
        <taxon>Listeriaceae</taxon>
        <taxon>Listeria</taxon>
    </lineage>
</organism>
<evidence type="ECO:0000313" key="1">
    <source>
        <dbReference type="EMBL" id="STY44015.1"/>
    </source>
</evidence>
<dbReference type="InterPro" id="IPR009326">
    <property type="entry name" value="DUF984"/>
</dbReference>
<sequence length="154" mass="17500">MATAIQEYWERYQEKAQVRLKMPSAWKFGDGTKEMGDTLANLVIKGIKTATTASAIVHEIEEEPFPQVGEYAIILNGDDEPAAIIQYTQIDLVRMNEVSPAYAAAEGEGDLSYDYWYQAHVNFFTWELGLYDMTFTPDLLLVCQSFRVVDINQD</sequence>
<dbReference type="EMBL" id="UGPG01000001">
    <property type="protein sequence ID" value="STY44015.1"/>
    <property type="molecule type" value="Genomic_DNA"/>
</dbReference>
<dbReference type="CDD" id="cd06553">
    <property type="entry name" value="ASCH_Ef3133_like"/>
    <property type="match status" value="1"/>
</dbReference>
<dbReference type="OrthoDB" id="9807542at2"/>
<dbReference type="SUPFAM" id="SSF88697">
    <property type="entry name" value="PUA domain-like"/>
    <property type="match status" value="1"/>
</dbReference>